<proteinExistence type="predicted"/>
<sequence length="82" mass="9003">MKHKRKVDQGIDDVVDAAAPRLHLATGLEASTSSPARQMQSDLDRAFSDEAKWPPRMTLSFILATCGAFWAVVFLALKVLFG</sequence>
<organism evidence="2">
    <name type="scientific">Caulobacter sp. 73W</name>
    <dbReference type="NCBI Taxonomy" id="3161137"/>
    <lineage>
        <taxon>Bacteria</taxon>
        <taxon>Pseudomonadati</taxon>
        <taxon>Pseudomonadota</taxon>
        <taxon>Alphaproteobacteria</taxon>
        <taxon>Caulobacterales</taxon>
        <taxon>Caulobacteraceae</taxon>
        <taxon>Caulobacter</taxon>
    </lineage>
</organism>
<dbReference type="AlphaFoldDB" id="A0AB39KWS1"/>
<keyword evidence="1" id="KW-0472">Membrane</keyword>
<feature type="transmembrane region" description="Helical" evidence="1">
    <location>
        <begin position="61"/>
        <end position="81"/>
    </location>
</feature>
<keyword evidence="1" id="KW-1133">Transmembrane helix</keyword>
<evidence type="ECO:0000313" key="2">
    <source>
        <dbReference type="EMBL" id="XDO98109.1"/>
    </source>
</evidence>
<evidence type="ECO:0000256" key="1">
    <source>
        <dbReference type="SAM" id="Phobius"/>
    </source>
</evidence>
<protein>
    <submittedName>
        <fullName evidence="2">Uncharacterized protein</fullName>
    </submittedName>
</protein>
<dbReference type="EMBL" id="CP158375">
    <property type="protein sequence ID" value="XDO98109.1"/>
    <property type="molecule type" value="Genomic_DNA"/>
</dbReference>
<name>A0AB39KWS1_9CAUL</name>
<gene>
    <name evidence="2" type="ORF">ABOZ73_06750</name>
</gene>
<reference evidence="2" key="1">
    <citation type="submission" date="2024-06" db="EMBL/GenBank/DDBJ databases">
        <title>Caulobacter inopinatus, sp. nov.</title>
        <authorList>
            <person name="Donachie S.P."/>
        </authorList>
    </citation>
    <scope>NUCLEOTIDE SEQUENCE</scope>
    <source>
        <strain evidence="2">73W</strain>
    </source>
</reference>
<accession>A0AB39KWS1</accession>
<keyword evidence="1" id="KW-0812">Transmembrane</keyword>
<dbReference type="RefSeq" id="WP_369061767.1">
    <property type="nucleotide sequence ID" value="NZ_CP158375.1"/>
</dbReference>